<feature type="binding site" evidence="10">
    <location>
        <position position="323"/>
    </location>
    <ligand>
        <name>ATP</name>
        <dbReference type="ChEBI" id="CHEBI:30616"/>
    </ligand>
</feature>
<evidence type="ECO:0000313" key="13">
    <source>
        <dbReference type="Ensembl" id="ENSDCDP00010000081.1"/>
    </source>
</evidence>
<feature type="domain" description="Protein kinase" evidence="12">
    <location>
        <begin position="294"/>
        <end position="533"/>
    </location>
</feature>
<dbReference type="Gene3D" id="1.10.510.10">
    <property type="entry name" value="Transferase(Phosphotransferase) domain 1"/>
    <property type="match status" value="2"/>
</dbReference>
<feature type="compositionally biased region" description="Pro residues" evidence="11">
    <location>
        <begin position="594"/>
        <end position="607"/>
    </location>
</feature>
<dbReference type="PROSITE" id="PS50011">
    <property type="entry name" value="PROTEIN_KINASE_DOM"/>
    <property type="match status" value="2"/>
</dbReference>
<keyword evidence="6" id="KW-0418">Kinase</keyword>
<dbReference type="InterPro" id="IPR011009">
    <property type="entry name" value="Kinase-like_dom_sf"/>
</dbReference>
<dbReference type="InterPro" id="IPR000719">
    <property type="entry name" value="Prot_kinase_dom"/>
</dbReference>
<dbReference type="InterPro" id="IPR050629">
    <property type="entry name" value="STE20/SPS1-PAK"/>
</dbReference>
<proteinExistence type="inferred from homology"/>
<reference evidence="13" key="2">
    <citation type="submission" date="2025-08" db="UniProtKB">
        <authorList>
            <consortium name="Ensembl"/>
        </authorList>
    </citation>
    <scope>IDENTIFICATION</scope>
</reference>
<evidence type="ECO:0000256" key="9">
    <source>
        <dbReference type="ARBA" id="ARBA00048679"/>
    </source>
</evidence>
<dbReference type="Ensembl" id="ENSDCDT00010000083.1">
    <property type="protein sequence ID" value="ENSDCDP00010000081.1"/>
    <property type="gene ID" value="ENSDCDG00010000041.1"/>
</dbReference>
<dbReference type="EC" id="2.7.11.1" evidence="2"/>
<dbReference type="InterPro" id="IPR008271">
    <property type="entry name" value="Ser/Thr_kinase_AS"/>
</dbReference>
<keyword evidence="3" id="KW-0723">Serine/threonine-protein kinase</keyword>
<dbReference type="PANTHER" id="PTHR48012">
    <property type="entry name" value="STERILE20-LIKE KINASE, ISOFORM B-RELATED"/>
    <property type="match status" value="1"/>
</dbReference>
<evidence type="ECO:0000256" key="6">
    <source>
        <dbReference type="ARBA" id="ARBA00022777"/>
    </source>
</evidence>
<dbReference type="GeneTree" id="ENSGT00940000163015"/>
<dbReference type="Pfam" id="PF00069">
    <property type="entry name" value="Pkinase"/>
    <property type="match status" value="2"/>
</dbReference>
<evidence type="ECO:0000256" key="11">
    <source>
        <dbReference type="SAM" id="MobiDB-lite"/>
    </source>
</evidence>
<keyword evidence="7 10" id="KW-0067">ATP-binding</keyword>
<name>A0AAY3ZYY3_9TELE</name>
<dbReference type="InterPro" id="IPR017441">
    <property type="entry name" value="Protein_kinase_ATP_BS"/>
</dbReference>
<accession>A0AAY3ZYY3</accession>
<feature type="compositionally biased region" description="Polar residues" evidence="11">
    <location>
        <begin position="572"/>
        <end position="584"/>
    </location>
</feature>
<evidence type="ECO:0000256" key="1">
    <source>
        <dbReference type="ARBA" id="ARBA00008874"/>
    </source>
</evidence>
<dbReference type="GO" id="GO:0004674">
    <property type="term" value="F:protein serine/threonine kinase activity"/>
    <property type="evidence" value="ECO:0007669"/>
    <property type="project" value="UniProtKB-KW"/>
</dbReference>
<comment type="similarity">
    <text evidence="1">Belongs to the protein kinase superfamily. STE Ser/Thr protein kinase family. STE20 subfamily.</text>
</comment>
<evidence type="ECO:0000256" key="10">
    <source>
        <dbReference type="PROSITE-ProRule" id="PRU10141"/>
    </source>
</evidence>
<evidence type="ECO:0000256" key="7">
    <source>
        <dbReference type="ARBA" id="ARBA00022840"/>
    </source>
</evidence>
<dbReference type="PANTHER" id="PTHR48012:SF10">
    <property type="entry name" value="FI20177P1"/>
    <property type="match status" value="1"/>
</dbReference>
<dbReference type="GO" id="GO:0005524">
    <property type="term" value="F:ATP binding"/>
    <property type="evidence" value="ECO:0007669"/>
    <property type="project" value="UniProtKB-UniRule"/>
</dbReference>
<evidence type="ECO:0000259" key="12">
    <source>
        <dbReference type="PROSITE" id="PS50011"/>
    </source>
</evidence>
<keyword evidence="5 10" id="KW-0547">Nucleotide-binding</keyword>
<dbReference type="PROSITE" id="PS00107">
    <property type="entry name" value="PROTEIN_KINASE_ATP"/>
    <property type="match status" value="2"/>
</dbReference>
<evidence type="ECO:0000313" key="14">
    <source>
        <dbReference type="Proteomes" id="UP000694580"/>
    </source>
</evidence>
<evidence type="ECO:0000256" key="3">
    <source>
        <dbReference type="ARBA" id="ARBA00022527"/>
    </source>
</evidence>
<dbReference type="SMART" id="SM00220">
    <property type="entry name" value="S_TKc"/>
    <property type="match status" value="2"/>
</dbReference>
<dbReference type="AlphaFoldDB" id="A0AAY3ZYY3"/>
<keyword evidence="4" id="KW-0808">Transferase</keyword>
<evidence type="ECO:0000256" key="2">
    <source>
        <dbReference type="ARBA" id="ARBA00012513"/>
    </source>
</evidence>
<dbReference type="SUPFAM" id="SSF56112">
    <property type="entry name" value="Protein kinase-like (PK-like)"/>
    <property type="match status" value="2"/>
</dbReference>
<dbReference type="GO" id="GO:0005737">
    <property type="term" value="C:cytoplasm"/>
    <property type="evidence" value="ECO:0007669"/>
    <property type="project" value="TreeGrafter"/>
</dbReference>
<reference evidence="13" key="3">
    <citation type="submission" date="2025-09" db="UniProtKB">
        <authorList>
            <consortium name="Ensembl"/>
        </authorList>
    </citation>
    <scope>IDENTIFICATION</scope>
</reference>
<feature type="domain" description="Protein kinase" evidence="12">
    <location>
        <begin position="1"/>
        <end position="238"/>
    </location>
</feature>
<feature type="region of interest" description="Disordered" evidence="11">
    <location>
        <begin position="546"/>
        <end position="607"/>
    </location>
</feature>
<comment type="catalytic activity">
    <reaction evidence="8">
        <text>L-threonyl-[protein] + ATP = O-phospho-L-threonyl-[protein] + ADP + H(+)</text>
        <dbReference type="Rhea" id="RHEA:46608"/>
        <dbReference type="Rhea" id="RHEA-COMP:11060"/>
        <dbReference type="Rhea" id="RHEA-COMP:11605"/>
        <dbReference type="ChEBI" id="CHEBI:15378"/>
        <dbReference type="ChEBI" id="CHEBI:30013"/>
        <dbReference type="ChEBI" id="CHEBI:30616"/>
        <dbReference type="ChEBI" id="CHEBI:61977"/>
        <dbReference type="ChEBI" id="CHEBI:456216"/>
        <dbReference type="EC" id="2.7.11.1"/>
    </reaction>
</comment>
<feature type="binding site" evidence="10">
    <location>
        <position position="25"/>
    </location>
    <ligand>
        <name>ATP</name>
        <dbReference type="ChEBI" id="CHEBI:30616"/>
    </ligand>
</feature>
<organism evidence="13 14">
    <name type="scientific">Denticeps clupeoides</name>
    <name type="common">denticle herring</name>
    <dbReference type="NCBI Taxonomy" id="299321"/>
    <lineage>
        <taxon>Eukaryota</taxon>
        <taxon>Metazoa</taxon>
        <taxon>Chordata</taxon>
        <taxon>Craniata</taxon>
        <taxon>Vertebrata</taxon>
        <taxon>Euteleostomi</taxon>
        <taxon>Actinopterygii</taxon>
        <taxon>Neopterygii</taxon>
        <taxon>Teleostei</taxon>
        <taxon>Clupei</taxon>
        <taxon>Clupeiformes</taxon>
        <taxon>Denticipitoidei</taxon>
        <taxon>Denticipitidae</taxon>
        <taxon>Denticeps</taxon>
    </lineage>
</organism>
<sequence length="607" mass="69540">MIGEGGYGKVYKAINRQNGQMSAVKVMNMDQMYDDNELEFMQNVNHHNITNLIEVYYWDKQLYVFMEICGGGSLWGLCYKTGGPLTEQEIAYVTKECLQGLHYMHVRGYMHRDFKLENILLTEAGKVKICDFGLVEKMESKTHEVTGTIMIRAPEVSVAEERGSYDERCDIWSLGISVLDLAECMSLLTYESDKIYQSWITNTKNNWSEDFKSFVRAALTVDPARRPTAEELLNHSFILSVQSGQGRLRRRLMWPPQNHHRKGHLQSPAFVKYLGVGTQREVNGIKLENPFLHYRKLQLIGEGGYGQVYKAINQHNGQIAAVKVIKMDQMYDDNELEFMQNVNHHNVTNLIEIYYWDKQLYVFMEICGGGSLFGLCYKTGPLTEQEIAYVTTECLQGLHNMHLRGYMHRDIKLKNILLTDAGEVKICDFGLVEKMENKTHEVVGTVMIRAPEVSMAEERGSYDERCDIWSLGISLLYLAESMSHLTFESDTIYQIWITNTKNNWSEDFKSFVRAALIVDPARRPTAEEEQKRLRTSCRADMRNITSWPQAPHASPPPQNKPTLVKRTDTPYRSRNKSFSLQTPAKTAGCVSVPPRSPLPPLPETPPL</sequence>
<protein>
    <recommendedName>
        <fullName evidence="2">non-specific serine/threonine protein kinase</fullName>
        <ecNumber evidence="2">2.7.11.1</ecNumber>
    </recommendedName>
</protein>
<evidence type="ECO:0000256" key="4">
    <source>
        <dbReference type="ARBA" id="ARBA00022679"/>
    </source>
</evidence>
<dbReference type="Proteomes" id="UP000694580">
    <property type="component" value="Chromosome 1"/>
</dbReference>
<evidence type="ECO:0000256" key="5">
    <source>
        <dbReference type="ARBA" id="ARBA00022741"/>
    </source>
</evidence>
<comment type="catalytic activity">
    <reaction evidence="9">
        <text>L-seryl-[protein] + ATP = O-phospho-L-seryl-[protein] + ADP + H(+)</text>
        <dbReference type="Rhea" id="RHEA:17989"/>
        <dbReference type="Rhea" id="RHEA-COMP:9863"/>
        <dbReference type="Rhea" id="RHEA-COMP:11604"/>
        <dbReference type="ChEBI" id="CHEBI:15378"/>
        <dbReference type="ChEBI" id="CHEBI:29999"/>
        <dbReference type="ChEBI" id="CHEBI:30616"/>
        <dbReference type="ChEBI" id="CHEBI:83421"/>
        <dbReference type="ChEBI" id="CHEBI:456216"/>
        <dbReference type="EC" id="2.7.11.1"/>
    </reaction>
</comment>
<keyword evidence="14" id="KW-1185">Reference proteome</keyword>
<dbReference type="PROSITE" id="PS00108">
    <property type="entry name" value="PROTEIN_KINASE_ST"/>
    <property type="match status" value="2"/>
</dbReference>
<reference evidence="13 14" key="1">
    <citation type="submission" date="2020-06" db="EMBL/GenBank/DDBJ databases">
        <authorList>
            <consortium name="Wellcome Sanger Institute Data Sharing"/>
        </authorList>
    </citation>
    <scope>NUCLEOTIDE SEQUENCE [LARGE SCALE GENOMIC DNA]</scope>
</reference>
<evidence type="ECO:0000256" key="8">
    <source>
        <dbReference type="ARBA" id="ARBA00047899"/>
    </source>
</evidence>